<dbReference type="EMBL" id="CM047897">
    <property type="protein sequence ID" value="KAJ0110711.1"/>
    <property type="molecule type" value="Genomic_DNA"/>
</dbReference>
<comment type="caution">
    <text evidence="1">The sequence shown here is derived from an EMBL/GenBank/DDBJ whole genome shotgun (WGS) entry which is preliminary data.</text>
</comment>
<organism evidence="1 2">
    <name type="scientific">Pistacia atlantica</name>
    <dbReference type="NCBI Taxonomy" id="434234"/>
    <lineage>
        <taxon>Eukaryota</taxon>
        <taxon>Viridiplantae</taxon>
        <taxon>Streptophyta</taxon>
        <taxon>Embryophyta</taxon>
        <taxon>Tracheophyta</taxon>
        <taxon>Spermatophyta</taxon>
        <taxon>Magnoliopsida</taxon>
        <taxon>eudicotyledons</taxon>
        <taxon>Gunneridae</taxon>
        <taxon>Pentapetalae</taxon>
        <taxon>rosids</taxon>
        <taxon>malvids</taxon>
        <taxon>Sapindales</taxon>
        <taxon>Anacardiaceae</taxon>
        <taxon>Pistacia</taxon>
    </lineage>
</organism>
<evidence type="ECO:0000313" key="2">
    <source>
        <dbReference type="Proteomes" id="UP001164250"/>
    </source>
</evidence>
<gene>
    <name evidence="1" type="ORF">Patl1_02641</name>
</gene>
<keyword evidence="2" id="KW-1185">Reference proteome</keyword>
<sequence length="107" mass="11504">MELRCLTSILFESFIFDQLIIVNIRSSSNHRSSLISAIVTEGSSQVSFSSRHSSMLGTSQEAEVGGYRGHTAAAPHYGGQYSSVYGSVALSGAQQAYMVIITLALLR</sequence>
<name>A0ACC1C593_9ROSI</name>
<evidence type="ECO:0000313" key="1">
    <source>
        <dbReference type="EMBL" id="KAJ0110711.1"/>
    </source>
</evidence>
<proteinExistence type="predicted"/>
<protein>
    <submittedName>
        <fullName evidence="1">Uncharacterized protein</fullName>
    </submittedName>
</protein>
<reference evidence="2" key="1">
    <citation type="journal article" date="2023" name="G3 (Bethesda)">
        <title>Genome assembly and association tests identify interacting loci associated with vigor, precocity, and sex in interspecific pistachio rootstocks.</title>
        <authorList>
            <person name="Palmer W."/>
            <person name="Jacygrad E."/>
            <person name="Sagayaradj S."/>
            <person name="Cavanaugh K."/>
            <person name="Han R."/>
            <person name="Bertier L."/>
            <person name="Beede B."/>
            <person name="Kafkas S."/>
            <person name="Golino D."/>
            <person name="Preece J."/>
            <person name="Michelmore R."/>
        </authorList>
    </citation>
    <scope>NUCLEOTIDE SEQUENCE [LARGE SCALE GENOMIC DNA]</scope>
</reference>
<accession>A0ACC1C593</accession>
<dbReference type="Proteomes" id="UP001164250">
    <property type="component" value="Chromosome 1"/>
</dbReference>